<dbReference type="InterPro" id="IPR001878">
    <property type="entry name" value="Znf_CCHC"/>
</dbReference>
<dbReference type="PROSITE" id="PS50994">
    <property type="entry name" value="INTEGRASE"/>
    <property type="match status" value="1"/>
</dbReference>
<dbReference type="Gene3D" id="3.10.10.10">
    <property type="entry name" value="HIV Type 1 Reverse Transcriptase, subunit A, domain 1"/>
    <property type="match status" value="1"/>
</dbReference>
<dbReference type="OrthoDB" id="3237201at2759"/>
<dbReference type="InterPro" id="IPR025724">
    <property type="entry name" value="GAG-pre-integrase_dom"/>
</dbReference>
<dbReference type="InterPro" id="IPR050951">
    <property type="entry name" value="Retrovirus_Pol_polyprotein"/>
</dbReference>
<dbReference type="Pfam" id="PF00078">
    <property type="entry name" value="RVT_1"/>
    <property type="match status" value="1"/>
</dbReference>
<keyword evidence="2" id="KW-0378">Hydrolase</keyword>
<dbReference type="Proteomes" id="UP000030108">
    <property type="component" value="Unassembled WGS sequence"/>
</dbReference>
<dbReference type="GO" id="GO:0015074">
    <property type="term" value="P:DNA integration"/>
    <property type="evidence" value="ECO:0007669"/>
    <property type="project" value="InterPro"/>
</dbReference>
<evidence type="ECO:0000256" key="3">
    <source>
        <dbReference type="ARBA" id="ARBA00022884"/>
    </source>
</evidence>
<dbReference type="GO" id="GO:0008270">
    <property type="term" value="F:zinc ion binding"/>
    <property type="evidence" value="ECO:0007669"/>
    <property type="project" value="UniProtKB-KW"/>
</dbReference>
<keyword evidence="4" id="KW-0479">Metal-binding</keyword>
<keyword evidence="3" id="KW-0694">RNA-binding</keyword>
<evidence type="ECO:0000256" key="2">
    <source>
        <dbReference type="ARBA" id="ARBA00022750"/>
    </source>
</evidence>
<dbReference type="GO" id="GO:0004190">
    <property type="term" value="F:aspartic-type endopeptidase activity"/>
    <property type="evidence" value="ECO:0007669"/>
    <property type="project" value="UniProtKB-KW"/>
</dbReference>
<organism evidence="9 10">
    <name type="scientific">Rhizoctonia solani AG-3 Rhs1AP</name>
    <dbReference type="NCBI Taxonomy" id="1086054"/>
    <lineage>
        <taxon>Eukaryota</taxon>
        <taxon>Fungi</taxon>
        <taxon>Dikarya</taxon>
        <taxon>Basidiomycota</taxon>
        <taxon>Agaricomycotina</taxon>
        <taxon>Agaricomycetes</taxon>
        <taxon>Cantharellales</taxon>
        <taxon>Ceratobasidiaceae</taxon>
        <taxon>Rhizoctonia</taxon>
    </lineage>
</organism>
<feature type="compositionally biased region" description="Low complexity" evidence="5">
    <location>
        <begin position="969"/>
        <end position="991"/>
    </location>
</feature>
<dbReference type="InterPro" id="IPR054722">
    <property type="entry name" value="PolX-like_BBD"/>
</dbReference>
<comment type="caution">
    <text evidence="9">The sequence shown here is derived from an EMBL/GenBank/DDBJ whole genome shotgun (WGS) entry which is preliminary data.</text>
</comment>
<dbReference type="InterPro" id="IPR012337">
    <property type="entry name" value="RNaseH-like_sf"/>
</dbReference>
<dbReference type="SUPFAM" id="SSF57756">
    <property type="entry name" value="Retrovirus zinc finger-like domains"/>
    <property type="match status" value="1"/>
</dbReference>
<evidence type="ECO:0000313" key="10">
    <source>
        <dbReference type="Proteomes" id="UP000030108"/>
    </source>
</evidence>
<evidence type="ECO:0000259" key="8">
    <source>
        <dbReference type="PROSITE" id="PS50994"/>
    </source>
</evidence>
<dbReference type="InterPro" id="IPR036875">
    <property type="entry name" value="Znf_CCHC_sf"/>
</dbReference>
<feature type="region of interest" description="Disordered" evidence="5">
    <location>
        <begin position="947"/>
        <end position="1019"/>
    </location>
</feature>
<dbReference type="InterPro" id="IPR043128">
    <property type="entry name" value="Rev_trsase/Diguanyl_cyclase"/>
</dbReference>
<feature type="domain" description="Reverse transcriptase" evidence="7">
    <location>
        <begin position="95"/>
        <end position="274"/>
    </location>
</feature>
<dbReference type="GO" id="GO:0003723">
    <property type="term" value="F:RNA binding"/>
    <property type="evidence" value="ECO:0007669"/>
    <property type="project" value="UniProtKB-KW"/>
</dbReference>
<dbReference type="InterPro" id="IPR001584">
    <property type="entry name" value="Integrase_cat-core"/>
</dbReference>
<feature type="compositionally biased region" description="Pro residues" evidence="5">
    <location>
        <begin position="992"/>
        <end position="1003"/>
    </location>
</feature>
<keyword evidence="4" id="KW-0863">Zinc-finger</keyword>
<dbReference type="Pfam" id="PF22936">
    <property type="entry name" value="Pol_BBD"/>
    <property type="match status" value="1"/>
</dbReference>
<dbReference type="EMBL" id="JATN01000319">
    <property type="protein sequence ID" value="EUC60894.1"/>
    <property type="molecule type" value="Genomic_DNA"/>
</dbReference>
<keyword evidence="2" id="KW-0645">Protease</keyword>
<proteinExistence type="predicted"/>
<dbReference type="InterPro" id="IPR043502">
    <property type="entry name" value="DNA/RNA_pol_sf"/>
</dbReference>
<feature type="compositionally biased region" description="Polar residues" evidence="5">
    <location>
        <begin position="339"/>
        <end position="355"/>
    </location>
</feature>
<evidence type="ECO:0000259" key="7">
    <source>
        <dbReference type="PROSITE" id="PS50878"/>
    </source>
</evidence>
<dbReference type="SUPFAM" id="SSF56672">
    <property type="entry name" value="DNA/RNA polymerases"/>
    <property type="match status" value="1"/>
</dbReference>
<evidence type="ECO:0000259" key="6">
    <source>
        <dbReference type="PROSITE" id="PS50158"/>
    </source>
</evidence>
<dbReference type="InterPro" id="IPR057670">
    <property type="entry name" value="SH3_retrovirus"/>
</dbReference>
<protein>
    <submittedName>
        <fullName evidence="9">Transposon Tf2-1 polyprotein, putative</fullName>
    </submittedName>
</protein>
<dbReference type="InterPro" id="IPR036397">
    <property type="entry name" value="RNaseH_sf"/>
</dbReference>
<name>X8JB67_9AGAM</name>
<feature type="region of interest" description="Disordered" evidence="5">
    <location>
        <begin position="451"/>
        <end position="494"/>
    </location>
</feature>
<gene>
    <name evidence="9" type="ORF">RSOL_374290</name>
</gene>
<keyword evidence="1" id="KW-0507">mRNA processing</keyword>
<feature type="compositionally biased region" description="Gly residues" evidence="5">
    <location>
        <begin position="452"/>
        <end position="470"/>
    </location>
</feature>
<feature type="domain" description="Integrase catalytic" evidence="8">
    <location>
        <begin position="703"/>
        <end position="882"/>
    </location>
</feature>
<dbReference type="InterPro" id="IPR000477">
    <property type="entry name" value="RT_dom"/>
</dbReference>
<evidence type="ECO:0000256" key="1">
    <source>
        <dbReference type="ARBA" id="ARBA00022664"/>
    </source>
</evidence>
<dbReference type="Pfam" id="PF25597">
    <property type="entry name" value="SH3_retrovirus"/>
    <property type="match status" value="1"/>
</dbReference>
<accession>X8JB67</accession>
<feature type="region of interest" description="Disordered" evidence="5">
    <location>
        <begin position="339"/>
        <end position="362"/>
    </location>
</feature>
<dbReference type="Pfam" id="PF13976">
    <property type="entry name" value="gag_pre-integrs"/>
    <property type="match status" value="1"/>
</dbReference>
<keyword evidence="4" id="KW-0862">Zinc</keyword>
<dbReference type="CDD" id="cd01647">
    <property type="entry name" value="RT_LTR"/>
    <property type="match status" value="1"/>
</dbReference>
<feature type="non-terminal residue" evidence="9">
    <location>
        <position position="1019"/>
    </location>
</feature>
<dbReference type="Gene3D" id="3.30.420.10">
    <property type="entry name" value="Ribonuclease H-like superfamily/Ribonuclease H"/>
    <property type="match status" value="1"/>
</dbReference>
<evidence type="ECO:0000256" key="5">
    <source>
        <dbReference type="SAM" id="MobiDB-lite"/>
    </source>
</evidence>
<dbReference type="GO" id="GO:0006397">
    <property type="term" value="P:mRNA processing"/>
    <property type="evidence" value="ECO:0007669"/>
    <property type="project" value="UniProtKB-KW"/>
</dbReference>
<reference evidence="10" key="1">
    <citation type="journal article" date="2014" name="Genome Announc.">
        <title>Draft genome sequence of the plant-pathogenic soil fungus Rhizoctonia solani anastomosis group 3 strain Rhs1AP.</title>
        <authorList>
            <person name="Cubeta M.A."/>
            <person name="Thomas E."/>
            <person name="Dean R.A."/>
            <person name="Jabaji S."/>
            <person name="Neate S.M."/>
            <person name="Tavantzis S."/>
            <person name="Toda T."/>
            <person name="Vilgalys R."/>
            <person name="Bharathan N."/>
            <person name="Fedorova-Abrams N."/>
            <person name="Pakala S.B."/>
            <person name="Pakala S.M."/>
            <person name="Zafar N."/>
            <person name="Joardar V."/>
            <person name="Losada L."/>
            <person name="Nierman W.C."/>
        </authorList>
    </citation>
    <scope>NUCLEOTIDE SEQUENCE [LARGE SCALE GENOMIC DNA]</scope>
    <source>
        <strain evidence="10">AG-3</strain>
    </source>
</reference>
<evidence type="ECO:0000256" key="4">
    <source>
        <dbReference type="PROSITE-ProRule" id="PRU00047"/>
    </source>
</evidence>
<feature type="compositionally biased region" description="Basic residues" evidence="5">
    <location>
        <begin position="471"/>
        <end position="480"/>
    </location>
</feature>
<keyword evidence="2" id="KW-0064">Aspartyl protease</keyword>
<dbReference type="GO" id="GO:0005634">
    <property type="term" value="C:nucleus"/>
    <property type="evidence" value="ECO:0007669"/>
    <property type="project" value="UniProtKB-ARBA"/>
</dbReference>
<dbReference type="PANTHER" id="PTHR37984:SF5">
    <property type="entry name" value="PROTEIN NYNRIN-LIKE"/>
    <property type="match status" value="1"/>
</dbReference>
<dbReference type="SMART" id="SM00343">
    <property type="entry name" value="ZnF_C2HC"/>
    <property type="match status" value="1"/>
</dbReference>
<dbReference type="AlphaFoldDB" id="X8JB67"/>
<dbReference type="PROSITE" id="PS50158">
    <property type="entry name" value="ZF_CCHC"/>
    <property type="match status" value="1"/>
</dbReference>
<evidence type="ECO:0000313" key="9">
    <source>
        <dbReference type="EMBL" id="EUC60894.1"/>
    </source>
</evidence>
<sequence length="1019" mass="114291">MEDLDSFTRRNQDWFAAYTSKVQEEPKRTLEEIIPPQYHAWKGVFLEKDTAHLPPHRPYDIKIELLPGAKIKHGPIYSTGPKEDKELRKTLARQLEASLITPSTSPMASPIIFVKKKNGKLRLCVDYWYLNSITKKNVYPLPLPSDLIEKLRGAKIFTKFDLKWGYNLLRIADGDEWKTAFKTKYGLFEYHVMPFGLTNAPAYFQHLMNDIFRDLLDICVVIYLDDILVFSKDEKTHTEQVKEVLRRLEKNDLYCNPEKSFFHVPQVEYLGFIISPEGVQVDQEKVTAALKWAAPKNVKNVQEFLGFVNFYRRFIPDFNKVAKPMYNLLKKDSTEVNPVNTSKCQRCTPSPAQSQRGHDMRRPHSGLVGSLPPTWQSFLGTISWRLDRKDPAKAKEFAEDLVARIMDEDRRRSNTLTTPTETSLLARTADKSNIECYNCKKKGHTKAECWTKGGGSEGKGGNGGNNGGNGGRRKRGKWNGKGKEESNVADTTKGEAGVHMSCMATGTSMPLASWLLDSGSSSHTAINRSDFVTYTRTPDNTVYGIGGSTKIEGRGDVIVSIPTGEKGERRTLRLVDVNHVPESPHNLIGLGRLTDKGMTWEGSGSQLLIRGPKGERIGQGLKTRCGTSGSLYYINAQVLRDVSNEVLVATSAARSWEDWHRALGHVSLETLRVMAKEGIVKGMELKGAPPKEWFCDACIQGKQRTEPFPKESKTVVKQIGDLTVSDVWGPAPVTGIGGIRYYVSFIDVATRHSVLFFIKDKTEVQERYKDYEAFIFNKHGKALRTVRFDNGTEYLNAPLKAHIASKGTTIETTAPHSSSQNGISERLNWTIPSWGRSMRIAAKLPKFLWPQAFAYANFIKNRTFTRALPGFLTPYERFNGSKPDVSPLVEWGSDMWVLDQSGNNTKLDARSTLRKFVGVDMGGKAWLYWSPSQRSILASRNVRFPPRAPIAAEDDETTHTGTPDKGETTPETPEPNSEPQTPIKTPQTTSPTPTPNPAPPPLPLALSRPRRNLPPVNFD</sequence>
<dbReference type="Gene3D" id="3.30.70.270">
    <property type="match status" value="2"/>
</dbReference>
<dbReference type="PROSITE" id="PS50878">
    <property type="entry name" value="RT_POL"/>
    <property type="match status" value="1"/>
</dbReference>
<feature type="domain" description="CCHC-type" evidence="6">
    <location>
        <begin position="436"/>
        <end position="449"/>
    </location>
</feature>
<dbReference type="SUPFAM" id="SSF53098">
    <property type="entry name" value="Ribonuclease H-like"/>
    <property type="match status" value="1"/>
</dbReference>
<dbReference type="PANTHER" id="PTHR37984">
    <property type="entry name" value="PROTEIN CBG26694"/>
    <property type="match status" value="1"/>
</dbReference>